<dbReference type="EMBL" id="CP072011">
    <property type="protein sequence ID" value="QTH15730.1"/>
    <property type="molecule type" value="Genomic_DNA"/>
</dbReference>
<evidence type="ECO:0000259" key="7">
    <source>
        <dbReference type="PROSITE" id="PS50850"/>
    </source>
</evidence>
<gene>
    <name evidence="8" type="ORF">C4C32_07470</name>
</gene>
<evidence type="ECO:0000313" key="8">
    <source>
        <dbReference type="EMBL" id="QTH15730.1"/>
    </source>
</evidence>
<dbReference type="PROSITE" id="PS50850">
    <property type="entry name" value="MFS"/>
    <property type="match status" value="1"/>
</dbReference>
<feature type="transmembrane region" description="Helical" evidence="6">
    <location>
        <begin position="52"/>
        <end position="72"/>
    </location>
</feature>
<evidence type="ECO:0000256" key="1">
    <source>
        <dbReference type="ARBA" id="ARBA00004141"/>
    </source>
</evidence>
<name>A0A8B6UV03_9PSED</name>
<feature type="transmembrane region" description="Helical" evidence="6">
    <location>
        <begin position="20"/>
        <end position="40"/>
    </location>
</feature>
<reference evidence="8" key="2">
    <citation type="submission" date="2021-03" db="EMBL/GenBank/DDBJ databases">
        <authorList>
            <person name="Valentovich L.N."/>
            <person name="Akhremchuk A.E."/>
            <person name="Miamin V.E."/>
        </authorList>
    </citation>
    <scope>NUCLEOTIDE SEQUENCE</scope>
    <source>
        <strain evidence="8">3prime</strain>
    </source>
</reference>
<keyword evidence="2" id="KW-0813">Transport</keyword>
<keyword evidence="4 6" id="KW-1133">Transmembrane helix</keyword>
<comment type="subcellular location">
    <subcellularLocation>
        <location evidence="1">Membrane</location>
        <topology evidence="1">Multi-pass membrane protein</topology>
    </subcellularLocation>
</comment>
<evidence type="ECO:0000256" key="3">
    <source>
        <dbReference type="ARBA" id="ARBA00022692"/>
    </source>
</evidence>
<dbReference type="GO" id="GO:0022857">
    <property type="term" value="F:transmembrane transporter activity"/>
    <property type="evidence" value="ECO:0007669"/>
    <property type="project" value="InterPro"/>
</dbReference>
<dbReference type="GO" id="GO:0005886">
    <property type="term" value="C:plasma membrane"/>
    <property type="evidence" value="ECO:0007669"/>
    <property type="project" value="TreeGrafter"/>
</dbReference>
<dbReference type="Gene3D" id="1.20.1720.10">
    <property type="entry name" value="Multidrug resistance protein D"/>
    <property type="match status" value="1"/>
</dbReference>
<evidence type="ECO:0000256" key="5">
    <source>
        <dbReference type="ARBA" id="ARBA00023136"/>
    </source>
</evidence>
<dbReference type="PANTHER" id="PTHR23502">
    <property type="entry name" value="MAJOR FACILITATOR SUPERFAMILY"/>
    <property type="match status" value="1"/>
</dbReference>
<protein>
    <submittedName>
        <fullName evidence="8">MFS transporter</fullName>
    </submittedName>
</protein>
<keyword evidence="3 6" id="KW-0812">Transmembrane</keyword>
<proteinExistence type="predicted"/>
<accession>A0A8B6UV03</accession>
<evidence type="ECO:0000313" key="9">
    <source>
        <dbReference type="Proteomes" id="UP000663914"/>
    </source>
</evidence>
<organism evidence="8 9">
    <name type="scientific">Pseudomonas corrugata</name>
    <dbReference type="NCBI Taxonomy" id="47879"/>
    <lineage>
        <taxon>Bacteria</taxon>
        <taxon>Pseudomonadati</taxon>
        <taxon>Pseudomonadota</taxon>
        <taxon>Gammaproteobacteria</taxon>
        <taxon>Pseudomonadales</taxon>
        <taxon>Pseudomonadaceae</taxon>
        <taxon>Pseudomonas</taxon>
    </lineage>
</organism>
<dbReference type="InterPro" id="IPR020846">
    <property type="entry name" value="MFS_dom"/>
</dbReference>
<evidence type="ECO:0000256" key="2">
    <source>
        <dbReference type="ARBA" id="ARBA00022448"/>
    </source>
</evidence>
<dbReference type="PANTHER" id="PTHR23502:SF132">
    <property type="entry name" value="POLYAMINE TRANSPORTER 2-RELATED"/>
    <property type="match status" value="1"/>
</dbReference>
<feature type="domain" description="Major facilitator superfamily (MFS) profile" evidence="7">
    <location>
        <begin position="1"/>
        <end position="119"/>
    </location>
</feature>
<dbReference type="SUPFAM" id="SSF103473">
    <property type="entry name" value="MFS general substrate transporter"/>
    <property type="match status" value="1"/>
</dbReference>
<keyword evidence="5 6" id="KW-0472">Membrane</keyword>
<dbReference type="InterPro" id="IPR011701">
    <property type="entry name" value="MFS"/>
</dbReference>
<dbReference type="AlphaFoldDB" id="A0A8B6UV03"/>
<dbReference type="Proteomes" id="UP000663914">
    <property type="component" value="Chromosome"/>
</dbReference>
<sequence>MSVYLPALPDIARGLVADASRVSSGLSVYLIGMALPMLAWGSLSERLGRKPVLLAALLGLYGLGNLALPFGTSVEGFLAFRLIQGIGISSQQAWPLATLCTLLTVAAMACVKAMPPRGL</sequence>
<feature type="transmembrane region" description="Helical" evidence="6">
    <location>
        <begin position="92"/>
        <end position="111"/>
    </location>
</feature>
<dbReference type="InterPro" id="IPR036259">
    <property type="entry name" value="MFS_trans_sf"/>
</dbReference>
<evidence type="ECO:0000256" key="6">
    <source>
        <dbReference type="SAM" id="Phobius"/>
    </source>
</evidence>
<reference evidence="8" key="1">
    <citation type="book" date="2019" name="MICROBIAL BIOTECHNOLOGY" publisher="Unknown Publisher">
        <title>Optimization of recombineering for directed mutagenesis of bacteria Pseudomonas corrugata 3'.</title>
        <authorList>
            <person name="Buinitskaja S.V."/>
            <person name="Pilipenok N."/>
            <person name="Valentovich L.N."/>
        </authorList>
    </citation>
    <scope>NUCLEOTIDE SEQUENCE</scope>
    <source>
        <strain evidence="8">3prime</strain>
    </source>
</reference>
<dbReference type="GO" id="GO:1990961">
    <property type="term" value="P:xenobiotic detoxification by transmembrane export across the plasma membrane"/>
    <property type="evidence" value="ECO:0007669"/>
    <property type="project" value="TreeGrafter"/>
</dbReference>
<evidence type="ECO:0000256" key="4">
    <source>
        <dbReference type="ARBA" id="ARBA00022989"/>
    </source>
</evidence>
<dbReference type="Pfam" id="PF07690">
    <property type="entry name" value="MFS_1"/>
    <property type="match status" value="1"/>
</dbReference>